<reference evidence="2" key="1">
    <citation type="submission" date="2018-02" db="EMBL/GenBank/DDBJ databases">
        <title>Draft genome sequencing of Rhodococcus opacus KU647198.</title>
        <authorList>
            <person name="Zheng B.-X."/>
        </authorList>
    </citation>
    <scope>NUCLEOTIDE SEQUENCE [LARGE SCALE GENOMIC DNA]</scope>
    <source>
        <strain evidence="2">04-OD7</strain>
    </source>
</reference>
<name>A0A2S8J743_RHOOP</name>
<comment type="caution">
    <text evidence="1">The sequence shown here is derived from an EMBL/GenBank/DDBJ whole genome shotgun (WGS) entry which is preliminary data.</text>
</comment>
<protein>
    <submittedName>
        <fullName evidence="1">Uncharacterized protein</fullName>
    </submittedName>
</protein>
<gene>
    <name evidence="1" type="ORF">C5613_21980</name>
</gene>
<sequence>MTKAQLVSAAKDFVSVAFVALATDHAIPTSSYHRRLQARVDFSGNEIQSLPEYTNLEHQILTTYPEPFCDSKSDKDSKFTISLYVFRFLEECVARCSLGNNYDPSSFIIDGAIDELTTILSGTPHDFVLARHLSHLTTHSGKELHMGSVTIVPENDAIGDLEERIEQEAPCANTAWKRISPSPFRDPHSLLIVRETITAGRYRTGDDLREELDKFVLVACLLTAGTAQPTYEVAGTSTAITRIPATYQELMSDKWVSLVRRVVRLTGNELDAITGLGKMIDGADIKREGMIMTSFDAALKKFIVDDTTDPFEQLVDLATALEGVVLGGSKENEGLTVRLSSRVSALLAGDGEPAHALYNDVRHLYGLRSVIVHGGELTQKNLLKILNAISTVPPESEAHNFLVMLGHAIDRLRDILRRAILARLCLAAGPNAPWPFQGNNTPVDAILTDDHNRATWRAHWHQQLTNLNAEYAAHPAPAAVYALAPKDW</sequence>
<evidence type="ECO:0000313" key="2">
    <source>
        <dbReference type="Proteomes" id="UP000239290"/>
    </source>
</evidence>
<dbReference type="EMBL" id="PUIO01000028">
    <property type="protein sequence ID" value="PQP22749.1"/>
    <property type="molecule type" value="Genomic_DNA"/>
</dbReference>
<proteinExistence type="predicted"/>
<organism evidence="1 2">
    <name type="scientific">Rhodococcus opacus</name>
    <name type="common">Nocardia opaca</name>
    <dbReference type="NCBI Taxonomy" id="37919"/>
    <lineage>
        <taxon>Bacteria</taxon>
        <taxon>Bacillati</taxon>
        <taxon>Actinomycetota</taxon>
        <taxon>Actinomycetes</taxon>
        <taxon>Mycobacteriales</taxon>
        <taxon>Nocardiaceae</taxon>
        <taxon>Rhodococcus</taxon>
    </lineage>
</organism>
<dbReference type="Proteomes" id="UP000239290">
    <property type="component" value="Unassembled WGS sequence"/>
</dbReference>
<evidence type="ECO:0000313" key="1">
    <source>
        <dbReference type="EMBL" id="PQP22749.1"/>
    </source>
</evidence>
<dbReference type="RefSeq" id="WP_105417569.1">
    <property type="nucleotide sequence ID" value="NZ_PUIO01000028.1"/>
</dbReference>
<accession>A0A2S8J743</accession>
<dbReference type="AlphaFoldDB" id="A0A2S8J743"/>